<evidence type="ECO:0000313" key="3">
    <source>
        <dbReference type="EMBL" id="GJE93967.1"/>
    </source>
</evidence>
<keyword evidence="1" id="KW-0677">Repeat</keyword>
<proteinExistence type="predicted"/>
<dbReference type="InterPro" id="IPR059179">
    <property type="entry name" value="MLKL-like_MCAfunc"/>
</dbReference>
<dbReference type="PANTHER" id="PTHR10039:SF14">
    <property type="entry name" value="NACHT DOMAIN-CONTAINING PROTEIN"/>
    <property type="match status" value="1"/>
</dbReference>
<organism evidence="3 4">
    <name type="scientific">Phanerochaete sordida</name>
    <dbReference type="NCBI Taxonomy" id="48140"/>
    <lineage>
        <taxon>Eukaryota</taxon>
        <taxon>Fungi</taxon>
        <taxon>Dikarya</taxon>
        <taxon>Basidiomycota</taxon>
        <taxon>Agaricomycotina</taxon>
        <taxon>Agaricomycetes</taxon>
        <taxon>Polyporales</taxon>
        <taxon>Phanerochaetaceae</taxon>
        <taxon>Phanerochaete</taxon>
    </lineage>
</organism>
<reference evidence="3 4" key="1">
    <citation type="submission" date="2021-08" db="EMBL/GenBank/DDBJ databases">
        <title>Draft Genome Sequence of Phanerochaete sordida strain YK-624.</title>
        <authorList>
            <person name="Mori T."/>
            <person name="Dohra H."/>
            <person name="Suzuki T."/>
            <person name="Kawagishi H."/>
            <person name="Hirai H."/>
        </authorList>
    </citation>
    <scope>NUCLEOTIDE SEQUENCE [LARGE SCALE GENOMIC DNA]</scope>
    <source>
        <strain evidence="3 4">YK-624</strain>
    </source>
</reference>
<sequence>MSRSGRRDEALDDALSVLSDLAGIAAVVADAVSIPALKPVVSTLSIVIKRVKDVRTNSEIEVVFFENTKTLGEVITGMVNEANTAPGGGSYVLQERLNRLAGALDEIQYTADGLKGGLGFRGSLKRFLLMDRNRDTLAKMNDQLTRAVEMFSVGMQGAIENAVRRVEHMAITADERKAIDNIPHADAGYLSVKEVKAGFMAGTRNDTFTTLEAWAGAGYPADDPKPVLLLTAGAGLGKSAVAHQLCVRLADTEKLGLNLGASFFFSRGDVGSAHTFFSTIAYQLALSQPSLKPVILDAARAFLVGGKEQQMRRTFEQLLLKPLAVRSGIAVYQATTFLVIDGLDECKDRDLVPELLRYLLELVRSVPWLRVFLATRPEPYILPVLTSQSAANIVYHRRLDDPQAMNESKESVELYLRQTIPSIHPYGEFVYAHPDQLDRLVDRADGLFMYARVAVNYLEMYDTHPEERLALLLESGGARLSPLDKLYLQVLQSAFPSEDLAEWPALHKRLHHLLTFIALRLGPLPPAAISLLLTLTDDDVLWMAGRLRAVLLLDEYGNLVPLHATLGEFLVDSKRCIDPLYLVDPPKGHALLAHKCLTAFKYDTVTLYLRSRLYSPRDSYASFDSDTMRSWRAYIVEWDSHLTAAGHSDIWENPRRYIPVYSLNTCK</sequence>
<comment type="caution">
    <text evidence="3">The sequence shown here is derived from an EMBL/GenBank/DDBJ whole genome shotgun (WGS) entry which is preliminary data.</text>
</comment>
<dbReference type="SUPFAM" id="SSF52540">
    <property type="entry name" value="P-loop containing nucleoside triphosphate hydrolases"/>
    <property type="match status" value="1"/>
</dbReference>
<dbReference type="InterPro" id="IPR027417">
    <property type="entry name" value="P-loop_NTPase"/>
</dbReference>
<dbReference type="EMBL" id="BPQB01000036">
    <property type="protein sequence ID" value="GJE93967.1"/>
    <property type="molecule type" value="Genomic_DNA"/>
</dbReference>
<dbReference type="Gene3D" id="3.40.50.300">
    <property type="entry name" value="P-loop containing nucleotide triphosphate hydrolases"/>
    <property type="match status" value="1"/>
</dbReference>
<dbReference type="PANTHER" id="PTHR10039">
    <property type="entry name" value="AMELOGENIN"/>
    <property type="match status" value="1"/>
</dbReference>
<evidence type="ECO:0000259" key="2">
    <source>
        <dbReference type="Pfam" id="PF24883"/>
    </source>
</evidence>
<accession>A0A9P3GE10</accession>
<name>A0A9P3GE10_9APHY</name>
<dbReference type="Proteomes" id="UP000703269">
    <property type="component" value="Unassembled WGS sequence"/>
</dbReference>
<dbReference type="CDD" id="cd21037">
    <property type="entry name" value="MLKL_NTD"/>
    <property type="match status" value="1"/>
</dbReference>
<dbReference type="OrthoDB" id="2804352at2759"/>
<evidence type="ECO:0000256" key="1">
    <source>
        <dbReference type="ARBA" id="ARBA00022737"/>
    </source>
</evidence>
<protein>
    <submittedName>
        <fullName evidence="3">AAA-16 domain-containing protein</fullName>
    </submittedName>
</protein>
<dbReference type="Pfam" id="PF24883">
    <property type="entry name" value="NPHP3_N"/>
    <property type="match status" value="1"/>
</dbReference>
<dbReference type="InterPro" id="IPR056884">
    <property type="entry name" value="NPHP3-like_N"/>
</dbReference>
<gene>
    <name evidence="3" type="ORF">PsYK624_101340</name>
</gene>
<dbReference type="AlphaFoldDB" id="A0A9P3GE10"/>
<evidence type="ECO:0000313" key="4">
    <source>
        <dbReference type="Proteomes" id="UP000703269"/>
    </source>
</evidence>
<feature type="domain" description="Nephrocystin 3-like N-terminal" evidence="2">
    <location>
        <begin position="224"/>
        <end position="376"/>
    </location>
</feature>
<keyword evidence="4" id="KW-1185">Reference proteome</keyword>